<keyword evidence="3" id="KW-0813">Transport</keyword>
<accession>A0ABS4XNV5</accession>
<gene>
    <name evidence="9" type="ORF">JOF39_001281</name>
</gene>
<evidence type="ECO:0000313" key="10">
    <source>
        <dbReference type="Proteomes" id="UP001195422"/>
    </source>
</evidence>
<evidence type="ECO:0000313" key="9">
    <source>
        <dbReference type="EMBL" id="MBP2398200.1"/>
    </source>
</evidence>
<evidence type="ECO:0000256" key="6">
    <source>
        <dbReference type="ARBA" id="ARBA00022989"/>
    </source>
</evidence>
<dbReference type="InterPro" id="IPR037294">
    <property type="entry name" value="ABC_BtuC-like"/>
</dbReference>
<dbReference type="PANTHER" id="PTHR30472:SF1">
    <property type="entry name" value="FE(3+) DICITRATE TRANSPORT SYSTEM PERMEASE PROTEIN FECC-RELATED"/>
    <property type="match status" value="1"/>
</dbReference>
<organism evidence="9 10">
    <name type="scientific">Glutamicibacter protophormiae</name>
    <name type="common">Brevibacterium protophormiae</name>
    <dbReference type="NCBI Taxonomy" id="37930"/>
    <lineage>
        <taxon>Bacteria</taxon>
        <taxon>Bacillati</taxon>
        <taxon>Actinomycetota</taxon>
        <taxon>Actinomycetes</taxon>
        <taxon>Micrococcales</taxon>
        <taxon>Micrococcaceae</taxon>
        <taxon>Glutamicibacter</taxon>
    </lineage>
</organism>
<sequence length="325" mass="32497">MLILGMLAVLLVALAAASLTIGSKSLSLEQIFSALADPAESVERSLILSSRLPRALLAVLAGAGLGVAGLLAQSLTRNPLAEPGILGVNAGASLAIVTAVGFLGVSGFAGYVSFAFLGALLTAALVYLIGRPRAGSSDPVRLVLSGVAIGAIFTGLGTALSLVRPQAFDQLRAWTIGSLQGRDASIIVPLALLTAVGILLAALCARSLDGLALGDDAATALGVNVRNTRILVLVAITVLAASATAAVGAIGFIGLMAPHAARRLAGSGTGWVMAYTCLLAPMLLLVADVLGRVMLPGELQAGVVCAFIGAPLLIMLARSPKAAAL</sequence>
<evidence type="ECO:0000256" key="1">
    <source>
        <dbReference type="ARBA" id="ARBA00004651"/>
    </source>
</evidence>
<keyword evidence="6 8" id="KW-1133">Transmembrane helix</keyword>
<dbReference type="Pfam" id="PF01032">
    <property type="entry name" value="FecCD"/>
    <property type="match status" value="1"/>
</dbReference>
<keyword evidence="4" id="KW-1003">Cell membrane</keyword>
<dbReference type="Gene3D" id="1.10.3470.10">
    <property type="entry name" value="ABC transporter involved in vitamin B12 uptake, BtuC"/>
    <property type="match status" value="1"/>
</dbReference>
<comment type="subcellular location">
    <subcellularLocation>
        <location evidence="1">Cell membrane</location>
        <topology evidence="1">Multi-pass membrane protein</topology>
    </subcellularLocation>
</comment>
<evidence type="ECO:0000256" key="3">
    <source>
        <dbReference type="ARBA" id="ARBA00022448"/>
    </source>
</evidence>
<feature type="transmembrane region" description="Helical" evidence="8">
    <location>
        <begin position="84"/>
        <end position="105"/>
    </location>
</feature>
<feature type="transmembrane region" description="Helical" evidence="8">
    <location>
        <begin position="230"/>
        <end position="257"/>
    </location>
</feature>
<evidence type="ECO:0000256" key="5">
    <source>
        <dbReference type="ARBA" id="ARBA00022692"/>
    </source>
</evidence>
<dbReference type="EMBL" id="JAGIOJ010000001">
    <property type="protein sequence ID" value="MBP2398200.1"/>
    <property type="molecule type" value="Genomic_DNA"/>
</dbReference>
<evidence type="ECO:0000256" key="7">
    <source>
        <dbReference type="ARBA" id="ARBA00023136"/>
    </source>
</evidence>
<feature type="transmembrane region" description="Helical" evidence="8">
    <location>
        <begin position="52"/>
        <end position="72"/>
    </location>
</feature>
<dbReference type="RefSeq" id="WP_245353545.1">
    <property type="nucleotide sequence ID" value="NZ_JAGIOJ010000001.1"/>
</dbReference>
<comment type="similarity">
    <text evidence="2">Belongs to the binding-protein-dependent transport system permease family. FecCD subfamily.</text>
</comment>
<reference evidence="9 10" key="1">
    <citation type="submission" date="2021-03" db="EMBL/GenBank/DDBJ databases">
        <title>Sequencing the genomes of 1000 actinobacteria strains.</title>
        <authorList>
            <person name="Klenk H.-P."/>
        </authorList>
    </citation>
    <scope>NUCLEOTIDE SEQUENCE [LARGE SCALE GENOMIC DNA]</scope>
    <source>
        <strain evidence="9 10">DSM 20168</strain>
    </source>
</reference>
<proteinExistence type="inferred from homology"/>
<evidence type="ECO:0000256" key="4">
    <source>
        <dbReference type="ARBA" id="ARBA00022475"/>
    </source>
</evidence>
<evidence type="ECO:0000256" key="8">
    <source>
        <dbReference type="SAM" id="Phobius"/>
    </source>
</evidence>
<dbReference type="SUPFAM" id="SSF81345">
    <property type="entry name" value="ABC transporter involved in vitamin B12 uptake, BtuC"/>
    <property type="match status" value="1"/>
</dbReference>
<dbReference type="InterPro" id="IPR000522">
    <property type="entry name" value="ABC_transptr_permease_BtuC"/>
</dbReference>
<keyword evidence="5 8" id="KW-0812">Transmembrane</keyword>
<name>A0ABS4XNV5_GLUPR</name>
<protein>
    <submittedName>
        <fullName evidence="9">Iron complex transport system permease protein</fullName>
    </submittedName>
</protein>
<feature type="transmembrane region" description="Helical" evidence="8">
    <location>
        <begin position="269"/>
        <end position="287"/>
    </location>
</feature>
<keyword evidence="7 8" id="KW-0472">Membrane</keyword>
<comment type="caution">
    <text evidence="9">The sequence shown here is derived from an EMBL/GenBank/DDBJ whole genome shotgun (WGS) entry which is preliminary data.</text>
</comment>
<feature type="transmembrane region" description="Helical" evidence="8">
    <location>
        <begin position="142"/>
        <end position="164"/>
    </location>
</feature>
<evidence type="ECO:0000256" key="2">
    <source>
        <dbReference type="ARBA" id="ARBA00007935"/>
    </source>
</evidence>
<dbReference type="PANTHER" id="PTHR30472">
    <property type="entry name" value="FERRIC ENTEROBACTIN TRANSPORT SYSTEM PERMEASE PROTEIN"/>
    <property type="match status" value="1"/>
</dbReference>
<feature type="transmembrane region" description="Helical" evidence="8">
    <location>
        <begin position="111"/>
        <end position="130"/>
    </location>
</feature>
<feature type="transmembrane region" description="Helical" evidence="8">
    <location>
        <begin position="299"/>
        <end position="317"/>
    </location>
</feature>
<keyword evidence="10" id="KW-1185">Reference proteome</keyword>
<feature type="transmembrane region" description="Helical" evidence="8">
    <location>
        <begin position="184"/>
        <end position="205"/>
    </location>
</feature>
<dbReference type="CDD" id="cd06550">
    <property type="entry name" value="TM_ABC_iron-siderophores_like"/>
    <property type="match status" value="1"/>
</dbReference>
<dbReference type="Proteomes" id="UP001195422">
    <property type="component" value="Unassembled WGS sequence"/>
</dbReference>